<dbReference type="RefSeq" id="WP_091278701.1">
    <property type="nucleotide sequence ID" value="NZ_FAOZ01000012.1"/>
</dbReference>
<dbReference type="CDD" id="cd02775">
    <property type="entry name" value="MopB_CT"/>
    <property type="match status" value="1"/>
</dbReference>
<dbReference type="SUPFAM" id="SSF50692">
    <property type="entry name" value="ADC-like"/>
    <property type="match status" value="1"/>
</dbReference>
<dbReference type="Gene3D" id="2.20.25.90">
    <property type="entry name" value="ADC-like domains"/>
    <property type="match status" value="1"/>
</dbReference>
<dbReference type="InterPro" id="IPR050123">
    <property type="entry name" value="Prok_molybdopt-oxidoreductase"/>
</dbReference>
<keyword evidence="8" id="KW-1185">Reference proteome</keyword>
<keyword evidence="5" id="KW-0411">Iron-sulfur</keyword>
<proteinExistence type="predicted"/>
<dbReference type="GO" id="GO:0051539">
    <property type="term" value="F:4 iron, 4 sulfur cluster binding"/>
    <property type="evidence" value="ECO:0007669"/>
    <property type="project" value="UniProtKB-KW"/>
</dbReference>
<evidence type="ECO:0000259" key="6">
    <source>
        <dbReference type="PROSITE" id="PS51669"/>
    </source>
</evidence>
<dbReference type="GO" id="GO:0043546">
    <property type="term" value="F:molybdopterin cofactor binding"/>
    <property type="evidence" value="ECO:0007669"/>
    <property type="project" value="InterPro"/>
</dbReference>
<name>A0A0S4QNZ7_9ACTN</name>
<dbReference type="SUPFAM" id="SSF53706">
    <property type="entry name" value="Formate dehydrogenase/DMSO reductase, domains 1-3"/>
    <property type="match status" value="1"/>
</dbReference>
<dbReference type="Gene3D" id="3.40.228.10">
    <property type="entry name" value="Dimethylsulfoxide Reductase, domain 2"/>
    <property type="match status" value="1"/>
</dbReference>
<dbReference type="Pfam" id="PF04879">
    <property type="entry name" value="Molybdop_Fe4S4"/>
    <property type="match status" value="1"/>
</dbReference>
<dbReference type="Proteomes" id="UP000198802">
    <property type="component" value="Unassembled WGS sequence"/>
</dbReference>
<dbReference type="SMART" id="SM00926">
    <property type="entry name" value="Molybdop_Fe4S4"/>
    <property type="match status" value="1"/>
</dbReference>
<dbReference type="PANTHER" id="PTHR43105">
    <property type="entry name" value="RESPIRATORY NITRATE REDUCTASE"/>
    <property type="match status" value="1"/>
</dbReference>
<organism evidence="7 8">
    <name type="scientific">Parafrankia irregularis</name>
    <dbReference type="NCBI Taxonomy" id="795642"/>
    <lineage>
        <taxon>Bacteria</taxon>
        <taxon>Bacillati</taxon>
        <taxon>Actinomycetota</taxon>
        <taxon>Actinomycetes</taxon>
        <taxon>Frankiales</taxon>
        <taxon>Frankiaceae</taxon>
        <taxon>Parafrankia</taxon>
    </lineage>
</organism>
<dbReference type="GO" id="GO:0016491">
    <property type="term" value="F:oxidoreductase activity"/>
    <property type="evidence" value="ECO:0007669"/>
    <property type="project" value="UniProtKB-KW"/>
</dbReference>
<evidence type="ECO:0000313" key="7">
    <source>
        <dbReference type="EMBL" id="CUU57361.1"/>
    </source>
</evidence>
<feature type="domain" description="4Fe-4S Mo/W bis-MGD-type" evidence="6">
    <location>
        <begin position="23"/>
        <end position="79"/>
    </location>
</feature>
<sequence length="723" mass="76922">MNPESSHLHGRTGTAAGLLDGPAGTVRTYCRLCEAGCGTVATVERGHLVRLRPDHDHVVTRGAACNKGLRAIDLHRDPDRLRVPLRREGDRFVPVSWDEALAEIAARMRDAMSEHGPRAAGIYIGNPVAFNALGSAASGHFAGALGTDRVFSAATQDCSNKYAVAELLYGSPSANPIPDLRRTELLLVIGSNPRVSKSSFISVANPVVELRRIRDRGGRVVFVNPVDVEPDIGPTLQIRPDSDPYLLAAILHEIHRTVGFRTGAAQGAVTGAEQVAAFVAPYSPDAVADVVGLPAEVIAQLARDFAAAGSAAIHVSTGLNMGRQGALAYWLVQMLLLLTGNLDRPGGNYFPARGIGARFGPVDRTAASFRTTEWGDFRRAMGLLPAALLPEFIGADEEPLRALVVVAGNPALSVGGGPQLTESLRSLDLLVTIDLYRNATGELADFVLPATDQFERPDLNTFVQGIQVEPYLQWTPAVVEADAQQREEWRILGQLLQAMGRTPLLDPAATDALPLLFDRALAPKGLDVPALRTAGGVVPLHEDGAERSRERLGVDGPLECVPEALGSTLTRGHALFEELQAEDPGRFKLVTRRTRDAMNSAMGNLPTKRPGDWPNPLWMNPRDAAGLGLTPGSRVSVSNEWGALAAEVQFDPRLRPGVVAMTHGFGNAGTTGMPVAQRRGGANVNVLTPRGPGAFDPVSCMSHITAIPVDVCAEPDVAPSPAR</sequence>
<dbReference type="EMBL" id="FAOZ01000012">
    <property type="protein sequence ID" value="CUU57361.1"/>
    <property type="molecule type" value="Genomic_DNA"/>
</dbReference>
<keyword evidence="1" id="KW-0004">4Fe-4S</keyword>
<evidence type="ECO:0000256" key="3">
    <source>
        <dbReference type="ARBA" id="ARBA00023002"/>
    </source>
</evidence>
<dbReference type="Pfam" id="PF01568">
    <property type="entry name" value="Molydop_binding"/>
    <property type="match status" value="1"/>
</dbReference>
<dbReference type="GO" id="GO:0046872">
    <property type="term" value="F:metal ion binding"/>
    <property type="evidence" value="ECO:0007669"/>
    <property type="project" value="UniProtKB-KW"/>
</dbReference>
<dbReference type="GO" id="GO:0016020">
    <property type="term" value="C:membrane"/>
    <property type="evidence" value="ECO:0007669"/>
    <property type="project" value="TreeGrafter"/>
</dbReference>
<reference evidence="8" key="1">
    <citation type="submission" date="2015-11" db="EMBL/GenBank/DDBJ databases">
        <authorList>
            <person name="Varghese N."/>
        </authorList>
    </citation>
    <scope>NUCLEOTIDE SEQUENCE [LARGE SCALE GENOMIC DNA]</scope>
    <source>
        <strain evidence="8">DSM 45899</strain>
    </source>
</reference>
<dbReference type="PANTHER" id="PTHR43105:SF9">
    <property type="entry name" value="NADPH-FE(3+) OXIDOREDUCTASE SUBUNIT ALPHA"/>
    <property type="match status" value="1"/>
</dbReference>
<accession>A0A0S4QNZ7</accession>
<evidence type="ECO:0000256" key="2">
    <source>
        <dbReference type="ARBA" id="ARBA00022723"/>
    </source>
</evidence>
<keyword evidence="3" id="KW-0560">Oxidoreductase</keyword>
<dbReference type="InterPro" id="IPR006657">
    <property type="entry name" value="MoPterin_dinucl-bd_dom"/>
</dbReference>
<dbReference type="Gene3D" id="3.40.50.740">
    <property type="match status" value="1"/>
</dbReference>
<keyword evidence="2" id="KW-0479">Metal-binding</keyword>
<dbReference type="AlphaFoldDB" id="A0A0S4QNZ7"/>
<dbReference type="InterPro" id="IPR009010">
    <property type="entry name" value="Asp_de-COase-like_dom_sf"/>
</dbReference>
<evidence type="ECO:0000256" key="4">
    <source>
        <dbReference type="ARBA" id="ARBA00023004"/>
    </source>
</evidence>
<protein>
    <submittedName>
        <fullName evidence="7">Formate dehydrogenase</fullName>
    </submittedName>
</protein>
<keyword evidence="4" id="KW-0408">Iron</keyword>
<evidence type="ECO:0000313" key="8">
    <source>
        <dbReference type="Proteomes" id="UP000198802"/>
    </source>
</evidence>
<dbReference type="Pfam" id="PF00384">
    <property type="entry name" value="Molybdopterin"/>
    <property type="match status" value="1"/>
</dbReference>
<evidence type="ECO:0000256" key="1">
    <source>
        <dbReference type="ARBA" id="ARBA00022485"/>
    </source>
</evidence>
<evidence type="ECO:0000256" key="5">
    <source>
        <dbReference type="ARBA" id="ARBA00023014"/>
    </source>
</evidence>
<gene>
    <name evidence="7" type="ORF">Ga0074812_11221</name>
</gene>
<dbReference type="InterPro" id="IPR006656">
    <property type="entry name" value="Mopterin_OxRdtase"/>
</dbReference>
<dbReference type="PROSITE" id="PS51669">
    <property type="entry name" value="4FE4S_MOW_BIS_MGD"/>
    <property type="match status" value="1"/>
</dbReference>
<dbReference type="InterPro" id="IPR006963">
    <property type="entry name" value="Mopterin_OxRdtase_4Fe-4S_dom"/>
</dbReference>
<dbReference type="Gene3D" id="2.40.40.20">
    <property type="match status" value="1"/>
</dbReference>